<feature type="transmembrane region" description="Helical" evidence="5">
    <location>
        <begin position="127"/>
        <end position="148"/>
    </location>
</feature>
<proteinExistence type="predicted"/>
<feature type="transmembrane region" description="Helical" evidence="5">
    <location>
        <begin position="58"/>
        <end position="76"/>
    </location>
</feature>
<evidence type="ECO:0000256" key="4">
    <source>
        <dbReference type="ARBA" id="ARBA00023136"/>
    </source>
</evidence>
<evidence type="ECO:0000259" key="6">
    <source>
        <dbReference type="Pfam" id="PF04893"/>
    </source>
</evidence>
<dbReference type="Proteomes" id="UP000682811">
    <property type="component" value="Unassembled WGS sequence"/>
</dbReference>
<evidence type="ECO:0000256" key="2">
    <source>
        <dbReference type="ARBA" id="ARBA00022692"/>
    </source>
</evidence>
<evidence type="ECO:0000313" key="8">
    <source>
        <dbReference type="Proteomes" id="UP000682811"/>
    </source>
</evidence>
<keyword evidence="4 5" id="KW-0472">Membrane</keyword>
<gene>
    <name evidence="7" type="ORF">J34TS1_17640</name>
</gene>
<feature type="transmembrane region" description="Helical" evidence="5">
    <location>
        <begin position="96"/>
        <end position="121"/>
    </location>
</feature>
<sequence>MNTVRLAKLALLHPITFFEDIQERAKWHYAFVMIGLAILAHYLSLTFSGFLFQTREPYQISILIESTWIVVPWLTWSVTNWGVSSIMDGEGKFKQIFVGSAFTLIPYITLSVPVAIVSNLLAKSEAMMYNGLEVFIFVWVVYLILLQVKIIHDFTFGKMLWITLLTIIGMFIIWFIGMLLYGLINQSIQFVIGLYKEINYRL</sequence>
<protein>
    <recommendedName>
        <fullName evidence="6">Yip1 domain-containing protein</fullName>
    </recommendedName>
</protein>
<accession>A0A919YA45</accession>
<dbReference type="AlphaFoldDB" id="A0A919YA45"/>
<organism evidence="7 8">
    <name type="scientific">Paenibacillus azoreducens</name>
    <dbReference type="NCBI Taxonomy" id="116718"/>
    <lineage>
        <taxon>Bacteria</taxon>
        <taxon>Bacillati</taxon>
        <taxon>Bacillota</taxon>
        <taxon>Bacilli</taxon>
        <taxon>Bacillales</taxon>
        <taxon>Paenibacillaceae</taxon>
        <taxon>Paenibacillus</taxon>
    </lineage>
</organism>
<dbReference type="Pfam" id="PF04893">
    <property type="entry name" value="Yip1"/>
    <property type="match status" value="1"/>
</dbReference>
<keyword evidence="8" id="KW-1185">Reference proteome</keyword>
<comment type="caution">
    <text evidence="7">The sequence shown here is derived from an EMBL/GenBank/DDBJ whole genome shotgun (WGS) entry which is preliminary data.</text>
</comment>
<dbReference type="RefSeq" id="WP_212977937.1">
    <property type="nucleotide sequence ID" value="NZ_AP025343.1"/>
</dbReference>
<comment type="subcellular location">
    <subcellularLocation>
        <location evidence="1">Membrane</location>
        <topology evidence="1">Multi-pass membrane protein</topology>
    </subcellularLocation>
</comment>
<feature type="domain" description="Yip1" evidence="6">
    <location>
        <begin position="10"/>
        <end position="175"/>
    </location>
</feature>
<feature type="transmembrane region" description="Helical" evidence="5">
    <location>
        <begin position="160"/>
        <end position="184"/>
    </location>
</feature>
<keyword evidence="3 5" id="KW-1133">Transmembrane helix</keyword>
<evidence type="ECO:0000256" key="5">
    <source>
        <dbReference type="SAM" id="Phobius"/>
    </source>
</evidence>
<evidence type="ECO:0000256" key="1">
    <source>
        <dbReference type="ARBA" id="ARBA00004141"/>
    </source>
</evidence>
<dbReference type="GO" id="GO:0016020">
    <property type="term" value="C:membrane"/>
    <property type="evidence" value="ECO:0007669"/>
    <property type="project" value="UniProtKB-SubCell"/>
</dbReference>
<dbReference type="InterPro" id="IPR006977">
    <property type="entry name" value="Yip1_dom"/>
</dbReference>
<keyword evidence="2 5" id="KW-0812">Transmembrane</keyword>
<evidence type="ECO:0000313" key="7">
    <source>
        <dbReference type="EMBL" id="GIO46999.1"/>
    </source>
</evidence>
<name>A0A919YA45_9BACL</name>
<reference evidence="7 8" key="1">
    <citation type="submission" date="2021-03" db="EMBL/GenBank/DDBJ databases">
        <title>Antimicrobial resistance genes in bacteria isolated from Japanese honey, and their potential for conferring macrolide and lincosamide resistance in the American foulbrood pathogen Paenibacillus larvae.</title>
        <authorList>
            <person name="Okamoto M."/>
            <person name="Kumagai M."/>
            <person name="Kanamori H."/>
            <person name="Takamatsu D."/>
        </authorList>
    </citation>
    <scope>NUCLEOTIDE SEQUENCE [LARGE SCALE GENOMIC DNA]</scope>
    <source>
        <strain evidence="7 8">J34TS1</strain>
    </source>
</reference>
<feature type="transmembrane region" description="Helical" evidence="5">
    <location>
        <begin position="29"/>
        <end position="52"/>
    </location>
</feature>
<dbReference type="EMBL" id="BORT01000006">
    <property type="protein sequence ID" value="GIO46999.1"/>
    <property type="molecule type" value="Genomic_DNA"/>
</dbReference>
<evidence type="ECO:0000256" key="3">
    <source>
        <dbReference type="ARBA" id="ARBA00022989"/>
    </source>
</evidence>